<evidence type="ECO:0000313" key="1">
    <source>
        <dbReference type="EMBL" id="OYR22351.1"/>
    </source>
</evidence>
<evidence type="ECO:0000313" key="2">
    <source>
        <dbReference type="Proteomes" id="UP000215590"/>
    </source>
</evidence>
<dbReference type="EMBL" id="NNRJ01000007">
    <property type="protein sequence ID" value="OYR22351.1"/>
    <property type="molecule type" value="Genomic_DNA"/>
</dbReference>
<reference evidence="1 2" key="1">
    <citation type="submission" date="2017-07" db="EMBL/GenBank/DDBJ databases">
        <title>Phylogenetic study on the rhizospheric bacterium Ochrobactrum sp. A44.</title>
        <authorList>
            <person name="Krzyzanowska D.M."/>
            <person name="Ossowicki A."/>
            <person name="Rajewska M."/>
            <person name="Maciag T."/>
            <person name="Kaczynski Z."/>
            <person name="Czerwicka M."/>
            <person name="Jafra S."/>
        </authorList>
    </citation>
    <scope>NUCLEOTIDE SEQUENCE [LARGE SCALE GENOMIC DNA]</scope>
    <source>
        <strain evidence="1 2">DSM 7216</strain>
    </source>
</reference>
<organism evidence="1 2">
    <name type="scientific">Brucella thiophenivorans</name>
    <dbReference type="NCBI Taxonomy" id="571255"/>
    <lineage>
        <taxon>Bacteria</taxon>
        <taxon>Pseudomonadati</taxon>
        <taxon>Pseudomonadota</taxon>
        <taxon>Alphaproteobacteria</taxon>
        <taxon>Hyphomicrobiales</taxon>
        <taxon>Brucellaceae</taxon>
        <taxon>Brucella/Ochrobactrum group</taxon>
        <taxon>Brucella</taxon>
    </lineage>
</organism>
<keyword evidence="2" id="KW-1185">Reference proteome</keyword>
<dbReference type="AlphaFoldDB" id="A0A256G6R7"/>
<gene>
    <name evidence="1" type="ORF">CEV31_0270</name>
</gene>
<accession>A0A256G6R7</accession>
<protein>
    <submittedName>
        <fullName evidence="1">Uncharacterized protein</fullName>
    </submittedName>
</protein>
<dbReference type="Proteomes" id="UP000215590">
    <property type="component" value="Unassembled WGS sequence"/>
</dbReference>
<name>A0A256G6R7_9HYPH</name>
<proteinExistence type="predicted"/>
<comment type="caution">
    <text evidence="1">The sequence shown here is derived from an EMBL/GenBank/DDBJ whole genome shotgun (WGS) entry which is preliminary data.</text>
</comment>
<sequence>MGAFAGWLHHPAHARTYHKNKSCSVHGGETNQRKSRRQRIIALNAIFSSAKETKSIRLLP</sequence>